<dbReference type="Proteomes" id="UP000033047">
    <property type="component" value="Unassembled WGS sequence"/>
</dbReference>
<feature type="domain" description="Tyr recombinase" evidence="4">
    <location>
        <begin position="218"/>
        <end position="378"/>
    </location>
</feature>
<dbReference type="SUPFAM" id="SSF56349">
    <property type="entry name" value="DNA breaking-rejoining enzymes"/>
    <property type="match status" value="1"/>
</dbReference>
<feature type="domain" description="Phage integrase SAM-like" evidence="5">
    <location>
        <begin position="105"/>
        <end position="192"/>
    </location>
</feature>
<dbReference type="STRING" id="927665.HMPREF1535_03493"/>
<name>A0A0F5J780_9BACT</name>
<dbReference type="InterPro" id="IPR010998">
    <property type="entry name" value="Integrase_recombinase_N"/>
</dbReference>
<comment type="caution">
    <text evidence="6">The sequence shown here is derived from an EMBL/GenBank/DDBJ whole genome shotgun (WGS) entry which is preliminary data.</text>
</comment>
<keyword evidence="3" id="KW-0233">DNA recombination</keyword>
<evidence type="ECO:0000259" key="4">
    <source>
        <dbReference type="Pfam" id="PF00589"/>
    </source>
</evidence>
<dbReference type="InterPro" id="IPR050090">
    <property type="entry name" value="Tyrosine_recombinase_XerCD"/>
</dbReference>
<dbReference type="GO" id="GO:0003677">
    <property type="term" value="F:DNA binding"/>
    <property type="evidence" value="ECO:0007669"/>
    <property type="project" value="UniProtKB-KW"/>
</dbReference>
<dbReference type="GO" id="GO:0006310">
    <property type="term" value="P:DNA recombination"/>
    <property type="evidence" value="ECO:0007669"/>
    <property type="project" value="UniProtKB-KW"/>
</dbReference>
<gene>
    <name evidence="6" type="ORF">HMPREF1535_03493</name>
</gene>
<evidence type="ECO:0000256" key="2">
    <source>
        <dbReference type="ARBA" id="ARBA00023125"/>
    </source>
</evidence>
<dbReference type="Pfam" id="PF00589">
    <property type="entry name" value="Phage_integrase"/>
    <property type="match status" value="1"/>
</dbReference>
<accession>A0A0F5J780</accession>
<dbReference type="Gene3D" id="1.10.150.130">
    <property type="match status" value="1"/>
</dbReference>
<dbReference type="InterPro" id="IPR025269">
    <property type="entry name" value="SAM-like_dom"/>
</dbReference>
<dbReference type="RefSeq" id="WP_046146926.1">
    <property type="nucleotide sequence ID" value="NZ_KQ033913.1"/>
</dbReference>
<dbReference type="EMBL" id="AQHV01000015">
    <property type="protein sequence ID" value="KKB53267.1"/>
    <property type="molecule type" value="Genomic_DNA"/>
</dbReference>
<comment type="similarity">
    <text evidence="1">Belongs to the 'phage' integrase family.</text>
</comment>
<protein>
    <recommendedName>
        <fullName evidence="8">Tyr recombinase domain-containing protein</fullName>
    </recommendedName>
</protein>
<sequence>MKRRKSKVTGKQTPLYIQLICRRKMKRIPLDIKVYEEEWDPLTEIVQIPPGTDRQRTEYLLQVSETACETCRMIRQIIEEQPVNKDFSVDDIVKLYEERSASMYLSAYIQKLADILLAQGKEATSRLYQSLGNSFLSFFGKNIRIDEINEKLIRLYEEYLMAKKLMDNTISFYMRNFRAIMNKAAASGLIKECTHFFKNVNTRIEKTPKRTIEEKVIRKIKNLSDATLKKTGLIFSRDLLMFAYYTSGMAFVDIAHLTCDNIKVNYLVYKRRKTGQELQIRILPEIQELIDRYHSNSPFLFPVLRTPDPSYKDYESALRLQNLRLKNIGNLVDTELSTYVPRHTWATTAKSKGVSEEMISESMGHTSVKTTRIYIATFDNPQLDQINKYVISGKKNKGSLRTINSVSY</sequence>
<keyword evidence="2" id="KW-0238">DNA-binding</keyword>
<evidence type="ECO:0000256" key="3">
    <source>
        <dbReference type="ARBA" id="ARBA00023172"/>
    </source>
</evidence>
<dbReference type="GO" id="GO:0015074">
    <property type="term" value="P:DNA integration"/>
    <property type="evidence" value="ECO:0007669"/>
    <property type="project" value="InterPro"/>
</dbReference>
<dbReference type="AlphaFoldDB" id="A0A0F5J780"/>
<dbReference type="HOGENOM" id="CLU_033139_0_1_10"/>
<dbReference type="PANTHER" id="PTHR30349:SF64">
    <property type="entry name" value="PROPHAGE INTEGRASE INTD-RELATED"/>
    <property type="match status" value="1"/>
</dbReference>
<proteinExistence type="inferred from homology"/>
<dbReference type="InterPro" id="IPR011010">
    <property type="entry name" value="DNA_brk_join_enz"/>
</dbReference>
<evidence type="ECO:0000259" key="5">
    <source>
        <dbReference type="Pfam" id="PF13102"/>
    </source>
</evidence>
<evidence type="ECO:0000256" key="1">
    <source>
        <dbReference type="ARBA" id="ARBA00008857"/>
    </source>
</evidence>
<dbReference type="PATRIC" id="fig|927665.4.peg.3591"/>
<dbReference type="InterPro" id="IPR002104">
    <property type="entry name" value="Integrase_catalytic"/>
</dbReference>
<evidence type="ECO:0000313" key="6">
    <source>
        <dbReference type="EMBL" id="KKB53267.1"/>
    </source>
</evidence>
<evidence type="ECO:0008006" key="8">
    <source>
        <dbReference type="Google" id="ProtNLM"/>
    </source>
</evidence>
<reference evidence="6 7" key="1">
    <citation type="submission" date="2013-04" db="EMBL/GenBank/DDBJ databases">
        <title>The Genome Sequence of Parabacteroides goldsteinii DSM 19448.</title>
        <authorList>
            <consortium name="The Broad Institute Genomics Platform"/>
            <person name="Earl A."/>
            <person name="Ward D."/>
            <person name="Feldgarden M."/>
            <person name="Gevers D."/>
            <person name="Martens E."/>
            <person name="Sakamoto M."/>
            <person name="Benno Y."/>
            <person name="Song Y."/>
            <person name="Liu C."/>
            <person name="Lee J."/>
            <person name="Bolanos M."/>
            <person name="Vaisanen M.L."/>
            <person name="Finegold S.M."/>
            <person name="Walker B."/>
            <person name="Young S."/>
            <person name="Zeng Q."/>
            <person name="Gargeya S."/>
            <person name="Fitzgerald M."/>
            <person name="Haas B."/>
            <person name="Abouelleil A."/>
            <person name="Allen A.W."/>
            <person name="Alvarado L."/>
            <person name="Arachchi H.M."/>
            <person name="Berlin A.M."/>
            <person name="Chapman S.B."/>
            <person name="Gainer-Dewar J."/>
            <person name="Goldberg J."/>
            <person name="Griggs A."/>
            <person name="Gujja S."/>
            <person name="Hansen M."/>
            <person name="Howarth C."/>
            <person name="Imamovic A."/>
            <person name="Ireland A."/>
            <person name="Larimer J."/>
            <person name="McCowan C."/>
            <person name="Murphy C."/>
            <person name="Pearson M."/>
            <person name="Poon T.W."/>
            <person name="Priest M."/>
            <person name="Roberts A."/>
            <person name="Saif S."/>
            <person name="Shea T."/>
            <person name="Sisk P."/>
            <person name="Sykes S."/>
            <person name="Wortman J."/>
            <person name="Nusbaum C."/>
            <person name="Birren B."/>
        </authorList>
    </citation>
    <scope>NUCLEOTIDE SEQUENCE [LARGE SCALE GENOMIC DNA]</scope>
    <source>
        <strain evidence="6 7">DSM 19448</strain>
    </source>
</reference>
<dbReference type="PANTHER" id="PTHR30349">
    <property type="entry name" value="PHAGE INTEGRASE-RELATED"/>
    <property type="match status" value="1"/>
</dbReference>
<evidence type="ECO:0000313" key="7">
    <source>
        <dbReference type="Proteomes" id="UP000033047"/>
    </source>
</evidence>
<dbReference type="Pfam" id="PF13102">
    <property type="entry name" value="Phage_int_SAM_5"/>
    <property type="match status" value="1"/>
</dbReference>
<dbReference type="InterPro" id="IPR013762">
    <property type="entry name" value="Integrase-like_cat_sf"/>
</dbReference>
<organism evidence="6 7">
    <name type="scientific">Parabacteroides goldsteinii DSM 19448 = WAL 12034</name>
    <dbReference type="NCBI Taxonomy" id="927665"/>
    <lineage>
        <taxon>Bacteria</taxon>
        <taxon>Pseudomonadati</taxon>
        <taxon>Bacteroidota</taxon>
        <taxon>Bacteroidia</taxon>
        <taxon>Bacteroidales</taxon>
        <taxon>Tannerellaceae</taxon>
        <taxon>Parabacteroides</taxon>
    </lineage>
</organism>
<dbReference type="Gene3D" id="1.10.443.10">
    <property type="entry name" value="Intergrase catalytic core"/>
    <property type="match status" value="1"/>
</dbReference>